<dbReference type="EMBL" id="JAPFFF010000059">
    <property type="protein sequence ID" value="KAK8837529.1"/>
    <property type="molecule type" value="Genomic_DNA"/>
</dbReference>
<protein>
    <submittedName>
        <fullName evidence="1">Uncharacterized protein</fullName>
    </submittedName>
</protein>
<accession>A0ABR2GUA9</accession>
<reference evidence="1 2" key="1">
    <citation type="submission" date="2024-04" db="EMBL/GenBank/DDBJ databases">
        <title>Tritrichomonas musculus Genome.</title>
        <authorList>
            <person name="Alves-Ferreira E."/>
            <person name="Grigg M."/>
            <person name="Lorenzi H."/>
            <person name="Galac M."/>
        </authorList>
    </citation>
    <scope>NUCLEOTIDE SEQUENCE [LARGE SCALE GENOMIC DNA]</scope>
    <source>
        <strain evidence="1 2">EAF2021</strain>
    </source>
</reference>
<name>A0ABR2GUA9_9EUKA</name>
<comment type="caution">
    <text evidence="1">The sequence shown here is derived from an EMBL/GenBank/DDBJ whole genome shotgun (WGS) entry which is preliminary data.</text>
</comment>
<keyword evidence="2" id="KW-1185">Reference proteome</keyword>
<sequence>MQIKVQTIREDNQVATLLNIRILWTNVFDESLENTIQVVTDEVKEVNQGRVISYIYSIEVNDSSKILVKRIKPINDHYNLPQFGASVFTWSKRII</sequence>
<proteinExistence type="predicted"/>
<organism evidence="1 2">
    <name type="scientific">Tritrichomonas musculus</name>
    <dbReference type="NCBI Taxonomy" id="1915356"/>
    <lineage>
        <taxon>Eukaryota</taxon>
        <taxon>Metamonada</taxon>
        <taxon>Parabasalia</taxon>
        <taxon>Tritrichomonadida</taxon>
        <taxon>Tritrichomonadidae</taxon>
        <taxon>Tritrichomonas</taxon>
    </lineage>
</organism>
<gene>
    <name evidence="1" type="ORF">M9Y10_036527</name>
</gene>
<evidence type="ECO:0000313" key="2">
    <source>
        <dbReference type="Proteomes" id="UP001470230"/>
    </source>
</evidence>
<evidence type="ECO:0000313" key="1">
    <source>
        <dbReference type="EMBL" id="KAK8837529.1"/>
    </source>
</evidence>
<dbReference type="Proteomes" id="UP001470230">
    <property type="component" value="Unassembled WGS sequence"/>
</dbReference>